<name>A0A979G2P2_CHIPD</name>
<keyword evidence="1" id="KW-0472">Membrane</keyword>
<dbReference type="EMBL" id="CP001699">
    <property type="protein sequence ID" value="ACU59581.1"/>
    <property type="molecule type" value="Genomic_DNA"/>
</dbReference>
<gene>
    <name evidence="2" type="ordered locus">Cpin_2088</name>
</gene>
<evidence type="ECO:0000256" key="1">
    <source>
        <dbReference type="SAM" id="Phobius"/>
    </source>
</evidence>
<feature type="transmembrane region" description="Helical" evidence="1">
    <location>
        <begin position="125"/>
        <end position="152"/>
    </location>
</feature>
<protein>
    <submittedName>
        <fullName evidence="2">Signal peptide and transmembrane prediction</fullName>
    </submittedName>
</protein>
<sequence>MLLAAMYGVINDHVTYTISPEYYTRFKFEQFGLETVWFGGIRQTVTVVGIMATWWVGLLIGLVLGLTGLIFKDHQSMRRAIQKAIFYTFISTIAFAIAGYLYGRFVLAGTGVDWWLPEGLLDESAFISVGSVHNFAYMGGFFGLVAGVYFLIRLNIKQRRITARENVAP</sequence>
<evidence type="ECO:0000313" key="3">
    <source>
        <dbReference type="Proteomes" id="UP000002215"/>
    </source>
</evidence>
<feature type="transmembrane region" description="Helical" evidence="1">
    <location>
        <begin position="84"/>
        <end position="105"/>
    </location>
</feature>
<reference evidence="3" key="1">
    <citation type="submission" date="2009-08" db="EMBL/GenBank/DDBJ databases">
        <title>The complete genome of Chitinophaga pinensis DSM 2588.</title>
        <authorList>
            <consortium name="US DOE Joint Genome Institute (JGI-PGF)"/>
            <person name="Lucas S."/>
            <person name="Copeland A."/>
            <person name="Lapidus A."/>
            <person name="Glavina del Rio T."/>
            <person name="Dalin E."/>
            <person name="Tice H."/>
            <person name="Bruce D."/>
            <person name="Goodwin L."/>
            <person name="Pitluck S."/>
            <person name="Kyrpides N."/>
            <person name="Mavromatis K."/>
            <person name="Ivanova N."/>
            <person name="Mikhailova N."/>
            <person name="Sims D."/>
            <person name="Meinche L."/>
            <person name="Brettin T."/>
            <person name="Detter J.C."/>
            <person name="Han C."/>
            <person name="Larimer F."/>
            <person name="Land M."/>
            <person name="Hauser L."/>
            <person name="Markowitz V."/>
            <person name="Cheng J.-F."/>
            <person name="Hugenholtz P."/>
            <person name="Woyke T."/>
            <person name="Wu D."/>
            <person name="Spring S."/>
            <person name="Klenk H.-P."/>
            <person name="Eisen J.A."/>
        </authorList>
    </citation>
    <scope>NUCLEOTIDE SEQUENCE [LARGE SCALE GENOMIC DNA]</scope>
    <source>
        <strain evidence="3">ATCC 43595 / DSM 2588 / LMG 13176 / NBRC 15968 / NCIMB 11800 / UQM 2034</strain>
    </source>
</reference>
<feature type="transmembrane region" description="Helical" evidence="1">
    <location>
        <begin position="52"/>
        <end position="72"/>
    </location>
</feature>
<evidence type="ECO:0000313" key="2">
    <source>
        <dbReference type="EMBL" id="ACU59581.1"/>
    </source>
</evidence>
<organism evidence="2 3">
    <name type="scientific">Chitinophaga pinensis (strain ATCC 43595 / DSM 2588 / LMG 13176 / NBRC 15968 / NCIMB 11800 / UQM 2034)</name>
    <dbReference type="NCBI Taxonomy" id="485918"/>
    <lineage>
        <taxon>Bacteria</taxon>
        <taxon>Pseudomonadati</taxon>
        <taxon>Bacteroidota</taxon>
        <taxon>Chitinophagia</taxon>
        <taxon>Chitinophagales</taxon>
        <taxon>Chitinophagaceae</taxon>
        <taxon>Chitinophaga</taxon>
    </lineage>
</organism>
<accession>A0A979G2P2</accession>
<keyword evidence="1 2" id="KW-0812">Transmembrane</keyword>
<reference evidence="2 3" key="2">
    <citation type="journal article" date="2010" name="Stand. Genomic Sci.">
        <title>Complete genome sequence of Chitinophaga pinensis type strain (UQM 2034).</title>
        <authorList>
            <person name="Glavina Del Rio T."/>
            <person name="Abt B."/>
            <person name="Spring S."/>
            <person name="Lapidus A."/>
            <person name="Nolan M."/>
            <person name="Tice H."/>
            <person name="Copeland A."/>
            <person name="Cheng J.F."/>
            <person name="Chen F."/>
            <person name="Bruce D."/>
            <person name="Goodwin L."/>
            <person name="Pitluck S."/>
            <person name="Ivanova N."/>
            <person name="Mavromatis K."/>
            <person name="Mikhailova N."/>
            <person name="Pati A."/>
            <person name="Chen A."/>
            <person name="Palaniappan K."/>
            <person name="Land M."/>
            <person name="Hauser L."/>
            <person name="Chang Y.J."/>
            <person name="Jeffries C.D."/>
            <person name="Chain P."/>
            <person name="Saunders E."/>
            <person name="Detter J.C."/>
            <person name="Brettin T."/>
            <person name="Rohde M."/>
            <person name="Goker M."/>
            <person name="Bristow J."/>
            <person name="Eisen J.A."/>
            <person name="Markowitz V."/>
            <person name="Hugenholtz P."/>
            <person name="Kyrpides N.C."/>
            <person name="Klenk H.P."/>
            <person name="Lucas S."/>
        </authorList>
    </citation>
    <scope>NUCLEOTIDE SEQUENCE [LARGE SCALE GENOMIC DNA]</scope>
    <source>
        <strain evidence="3">ATCC 43595 / DSM 2588 / LMG 13176 / NBRC 15968 / NCIMB 11800 / UQM 2034</strain>
    </source>
</reference>
<dbReference type="Proteomes" id="UP000002215">
    <property type="component" value="Chromosome"/>
</dbReference>
<dbReference type="AlphaFoldDB" id="A0A979G2P2"/>
<proteinExistence type="predicted"/>
<dbReference type="KEGG" id="cpi:Cpin_2088"/>
<keyword evidence="1" id="KW-1133">Transmembrane helix</keyword>